<dbReference type="GeneTree" id="ENSGT01100000263473"/>
<dbReference type="SUPFAM" id="SSF56436">
    <property type="entry name" value="C-type lectin-like"/>
    <property type="match status" value="1"/>
</dbReference>
<feature type="domain" description="C-type lectin" evidence="2">
    <location>
        <begin position="51"/>
        <end position="157"/>
    </location>
</feature>
<dbReference type="InterPro" id="IPR018378">
    <property type="entry name" value="C-type_lectin_CS"/>
</dbReference>
<dbReference type="InterPro" id="IPR001304">
    <property type="entry name" value="C-type_lectin-like"/>
</dbReference>
<dbReference type="PROSITE" id="PS00615">
    <property type="entry name" value="C_TYPE_LECTIN_1"/>
    <property type="match status" value="1"/>
</dbReference>
<sequence>SFDQNSMQRCVSAAVGPKSDTVRTILIAAYRHLVCAFCACPRGNNSLNQLYVVTSKKMNWTSAQEHCRTQHTDLASVRNEKESQTIREVVGNEHVWVGLFRDPWEWSDGSDSSFRFWKAGDGIYARSKNKKCISLKESESGRWRRAPCDEKYKFICTCEKSTALPFFLLTIHN</sequence>
<accession>A0A3Q3E503</accession>
<dbReference type="Ensembl" id="ENSLBET00000002187.1">
    <property type="protein sequence ID" value="ENSLBEP00000002058.1"/>
    <property type="gene ID" value="ENSLBEG00000001619.1"/>
</dbReference>
<dbReference type="STRING" id="56723.ENSLBEP00000002058"/>
<evidence type="ECO:0000313" key="3">
    <source>
        <dbReference type="Ensembl" id="ENSLBEP00000002058.1"/>
    </source>
</evidence>
<dbReference type="SMART" id="SM00034">
    <property type="entry name" value="CLECT"/>
    <property type="match status" value="1"/>
</dbReference>
<dbReference type="PANTHER" id="PTHR45784">
    <property type="entry name" value="C-TYPE LECTIN DOMAIN FAMILY 20 MEMBER A-RELATED"/>
    <property type="match status" value="1"/>
</dbReference>
<dbReference type="PROSITE" id="PS50041">
    <property type="entry name" value="C_TYPE_LECTIN_2"/>
    <property type="match status" value="1"/>
</dbReference>
<evidence type="ECO:0000313" key="4">
    <source>
        <dbReference type="Proteomes" id="UP000261660"/>
    </source>
</evidence>
<dbReference type="InterPro" id="IPR016186">
    <property type="entry name" value="C-type_lectin-like/link_sf"/>
</dbReference>
<evidence type="ECO:0000256" key="1">
    <source>
        <dbReference type="ARBA" id="ARBA00023157"/>
    </source>
</evidence>
<dbReference type="Gene3D" id="3.10.100.10">
    <property type="entry name" value="Mannose-Binding Protein A, subunit A"/>
    <property type="match status" value="1"/>
</dbReference>
<name>A0A3Q3E503_9LABR</name>
<dbReference type="Pfam" id="PF00059">
    <property type="entry name" value="Lectin_C"/>
    <property type="match status" value="1"/>
</dbReference>
<keyword evidence="4" id="KW-1185">Reference proteome</keyword>
<dbReference type="Proteomes" id="UP000261660">
    <property type="component" value="Unplaced"/>
</dbReference>
<reference evidence="3" key="2">
    <citation type="submission" date="2025-09" db="UniProtKB">
        <authorList>
            <consortium name="Ensembl"/>
        </authorList>
    </citation>
    <scope>IDENTIFICATION</scope>
</reference>
<dbReference type="PANTHER" id="PTHR45784:SF3">
    <property type="entry name" value="C-TYPE LECTIN DOMAIN FAMILY 4 MEMBER K-LIKE-RELATED"/>
    <property type="match status" value="1"/>
</dbReference>
<evidence type="ECO:0000259" key="2">
    <source>
        <dbReference type="PROSITE" id="PS50041"/>
    </source>
</evidence>
<keyword evidence="1" id="KW-1015">Disulfide bond</keyword>
<protein>
    <recommendedName>
        <fullName evidence="2">C-type lectin domain-containing protein</fullName>
    </recommendedName>
</protein>
<dbReference type="InParanoid" id="A0A3Q3E503"/>
<reference evidence="3" key="1">
    <citation type="submission" date="2025-08" db="UniProtKB">
        <authorList>
            <consortium name="Ensembl"/>
        </authorList>
    </citation>
    <scope>IDENTIFICATION</scope>
</reference>
<proteinExistence type="predicted"/>
<dbReference type="AlphaFoldDB" id="A0A3Q3E503"/>
<organism evidence="3 4">
    <name type="scientific">Labrus bergylta</name>
    <name type="common">ballan wrasse</name>
    <dbReference type="NCBI Taxonomy" id="56723"/>
    <lineage>
        <taxon>Eukaryota</taxon>
        <taxon>Metazoa</taxon>
        <taxon>Chordata</taxon>
        <taxon>Craniata</taxon>
        <taxon>Vertebrata</taxon>
        <taxon>Euteleostomi</taxon>
        <taxon>Actinopterygii</taxon>
        <taxon>Neopterygii</taxon>
        <taxon>Teleostei</taxon>
        <taxon>Neoteleostei</taxon>
        <taxon>Acanthomorphata</taxon>
        <taxon>Eupercaria</taxon>
        <taxon>Labriformes</taxon>
        <taxon>Labridae</taxon>
        <taxon>Labrus</taxon>
    </lineage>
</organism>
<dbReference type="InterPro" id="IPR016187">
    <property type="entry name" value="CTDL_fold"/>
</dbReference>